<dbReference type="AlphaFoldDB" id="A0A5B9M6L7"/>
<feature type="region of interest" description="Disordered" evidence="1">
    <location>
        <begin position="1"/>
        <end position="24"/>
    </location>
</feature>
<evidence type="ECO:0000313" key="3">
    <source>
        <dbReference type="Proteomes" id="UP000321353"/>
    </source>
</evidence>
<name>A0A5B9M6L7_9BACT</name>
<organism evidence="2 3">
    <name type="scientific">Stieleria maiorica</name>
    <dbReference type="NCBI Taxonomy" id="2795974"/>
    <lineage>
        <taxon>Bacteria</taxon>
        <taxon>Pseudomonadati</taxon>
        <taxon>Planctomycetota</taxon>
        <taxon>Planctomycetia</taxon>
        <taxon>Pirellulales</taxon>
        <taxon>Pirellulaceae</taxon>
        <taxon>Stieleria</taxon>
    </lineage>
</organism>
<keyword evidence="3" id="KW-1185">Reference proteome</keyword>
<evidence type="ECO:0000256" key="1">
    <source>
        <dbReference type="SAM" id="MobiDB-lite"/>
    </source>
</evidence>
<dbReference type="EMBL" id="CP036264">
    <property type="protein sequence ID" value="QEF96742.1"/>
    <property type="molecule type" value="Genomic_DNA"/>
</dbReference>
<accession>A0A5B9M6L7</accession>
<gene>
    <name evidence="2" type="ORF">Mal15_07720</name>
</gene>
<sequence>MRTTAVRSWGGPPVLLSGGGRSSTNPWGDGSLGVKAGNALATDALGTFDLGILIQCRLLLLPF</sequence>
<protein>
    <submittedName>
        <fullName evidence="2">Uncharacterized protein</fullName>
    </submittedName>
</protein>
<reference evidence="2 3" key="1">
    <citation type="submission" date="2019-02" db="EMBL/GenBank/DDBJ databases">
        <title>Planctomycetal bacteria perform biofilm scaping via a novel small molecule.</title>
        <authorList>
            <person name="Jeske O."/>
            <person name="Boedeker C."/>
            <person name="Wiegand S."/>
            <person name="Breitling P."/>
            <person name="Kallscheuer N."/>
            <person name="Jogler M."/>
            <person name="Rohde M."/>
            <person name="Petersen J."/>
            <person name="Medema M.H."/>
            <person name="Surup F."/>
            <person name="Jogler C."/>
        </authorList>
    </citation>
    <scope>NUCLEOTIDE SEQUENCE [LARGE SCALE GENOMIC DNA]</scope>
    <source>
        <strain evidence="2 3">Mal15</strain>
    </source>
</reference>
<evidence type="ECO:0000313" key="2">
    <source>
        <dbReference type="EMBL" id="QEF96742.1"/>
    </source>
</evidence>
<dbReference type="Proteomes" id="UP000321353">
    <property type="component" value="Chromosome"/>
</dbReference>
<proteinExistence type="predicted"/>
<dbReference type="KEGG" id="smam:Mal15_07720"/>